<dbReference type="Pfam" id="PF04909">
    <property type="entry name" value="Amidohydro_2"/>
    <property type="match status" value="1"/>
</dbReference>
<dbReference type="OrthoDB" id="9771932at2"/>
<dbReference type="GO" id="GO:0016787">
    <property type="term" value="F:hydrolase activity"/>
    <property type="evidence" value="ECO:0007669"/>
    <property type="project" value="InterPro"/>
</dbReference>
<feature type="domain" description="Amidohydrolase-related" evidence="1">
    <location>
        <begin position="2"/>
        <end position="70"/>
    </location>
</feature>
<keyword evidence="3" id="KW-1185">Reference proteome</keyword>
<evidence type="ECO:0000259" key="1">
    <source>
        <dbReference type="Pfam" id="PF04909"/>
    </source>
</evidence>
<dbReference type="EMBL" id="NIQC01000018">
    <property type="protein sequence ID" value="OWZ83457.1"/>
    <property type="molecule type" value="Genomic_DNA"/>
</dbReference>
<dbReference type="InterPro" id="IPR032466">
    <property type="entry name" value="Metal_Hydrolase"/>
</dbReference>
<dbReference type="InterPro" id="IPR006680">
    <property type="entry name" value="Amidohydro-rel"/>
</dbReference>
<reference evidence="2 3" key="1">
    <citation type="submission" date="2017-06" db="EMBL/GenBank/DDBJ databases">
        <title>Draft Genome Sequence of Natranaerobius trueperi halophilic, alkalithermophilic bacteria from soda lakes.</title>
        <authorList>
            <person name="Zhao B."/>
        </authorList>
    </citation>
    <scope>NUCLEOTIDE SEQUENCE [LARGE SCALE GENOMIC DNA]</scope>
    <source>
        <strain evidence="2 3">DSM 18760</strain>
    </source>
</reference>
<proteinExistence type="predicted"/>
<dbReference type="Gene3D" id="3.20.20.140">
    <property type="entry name" value="Metal-dependent hydrolases"/>
    <property type="match status" value="1"/>
</dbReference>
<dbReference type="Proteomes" id="UP000214588">
    <property type="component" value="Unassembled WGS sequence"/>
</dbReference>
<evidence type="ECO:0000313" key="3">
    <source>
        <dbReference type="Proteomes" id="UP000214588"/>
    </source>
</evidence>
<organism evidence="2 3">
    <name type="scientific">Natranaerobius trueperi</name>
    <dbReference type="NCBI Taxonomy" id="759412"/>
    <lineage>
        <taxon>Bacteria</taxon>
        <taxon>Bacillati</taxon>
        <taxon>Bacillota</taxon>
        <taxon>Clostridia</taxon>
        <taxon>Natranaerobiales</taxon>
        <taxon>Natranaerobiaceae</taxon>
        <taxon>Natranaerobius</taxon>
    </lineage>
</organism>
<sequence>MPIIIPHFGAGYLQEVLHLAWSLPNIYVDSSGSNQWLDWMAYDLELKDIFNKSLKTLGPERMIFGTDSSWFPRGFSYHI</sequence>
<dbReference type="SUPFAM" id="SSF51556">
    <property type="entry name" value="Metallo-dependent hydrolases"/>
    <property type="match status" value="1"/>
</dbReference>
<gene>
    <name evidence="2" type="ORF">CDO51_08700</name>
</gene>
<protein>
    <recommendedName>
        <fullName evidence="1">Amidohydrolase-related domain-containing protein</fullName>
    </recommendedName>
</protein>
<comment type="caution">
    <text evidence="2">The sequence shown here is derived from an EMBL/GenBank/DDBJ whole genome shotgun (WGS) entry which is preliminary data.</text>
</comment>
<dbReference type="AlphaFoldDB" id="A0A226BZC8"/>
<accession>A0A226BZC8</accession>
<evidence type="ECO:0000313" key="2">
    <source>
        <dbReference type="EMBL" id="OWZ83457.1"/>
    </source>
</evidence>
<name>A0A226BZC8_9FIRM</name>